<dbReference type="EMBL" id="FQYQ01000002">
    <property type="protein sequence ID" value="SHI47480.1"/>
    <property type="molecule type" value="Genomic_DNA"/>
</dbReference>
<dbReference type="PANTHER" id="PTHR45228">
    <property type="entry name" value="CYCLIC DI-GMP PHOSPHODIESTERASE TM_0186-RELATED"/>
    <property type="match status" value="1"/>
</dbReference>
<dbReference type="InterPro" id="IPR052020">
    <property type="entry name" value="Cyclic_di-GMP/3'3'-cGAMP_PDE"/>
</dbReference>
<dbReference type="OrthoDB" id="9804747at2"/>
<feature type="transmembrane region" description="Helical" evidence="1">
    <location>
        <begin position="223"/>
        <end position="245"/>
    </location>
</feature>
<dbReference type="AlphaFoldDB" id="A0A1M6BFF7"/>
<evidence type="ECO:0000256" key="1">
    <source>
        <dbReference type="SAM" id="Phobius"/>
    </source>
</evidence>
<accession>A0A1M6BFF7</accession>
<protein>
    <submittedName>
        <fullName evidence="3">HD domain-containing protein</fullName>
    </submittedName>
</protein>
<dbReference type="InterPro" id="IPR037522">
    <property type="entry name" value="HD_GYP_dom"/>
</dbReference>
<dbReference type="RefSeq" id="WP_072912134.1">
    <property type="nucleotide sequence ID" value="NZ_FQYQ01000002.1"/>
</dbReference>
<feature type="transmembrane region" description="Helical" evidence="1">
    <location>
        <begin position="152"/>
        <end position="179"/>
    </location>
</feature>
<dbReference type="Pfam" id="PF13487">
    <property type="entry name" value="HD_5"/>
    <property type="match status" value="1"/>
</dbReference>
<reference evidence="3 4" key="1">
    <citation type="submission" date="2016-11" db="EMBL/GenBank/DDBJ databases">
        <authorList>
            <person name="Jaros S."/>
            <person name="Januszkiewicz K."/>
            <person name="Wedrychowicz H."/>
        </authorList>
    </citation>
    <scope>NUCLEOTIDE SEQUENCE [LARGE SCALE GENOMIC DNA]</scope>
    <source>
        <strain evidence="3 4">DSM 14809</strain>
    </source>
</reference>
<dbReference type="InterPro" id="IPR003607">
    <property type="entry name" value="HD/PDEase_dom"/>
</dbReference>
<keyword evidence="1" id="KW-0472">Membrane</keyword>
<feature type="transmembrane region" description="Helical" evidence="1">
    <location>
        <begin position="41"/>
        <end position="65"/>
    </location>
</feature>
<dbReference type="PROSITE" id="PS51832">
    <property type="entry name" value="HD_GYP"/>
    <property type="match status" value="1"/>
</dbReference>
<feature type="transmembrane region" description="Helical" evidence="1">
    <location>
        <begin position="13"/>
        <end position="34"/>
    </location>
</feature>
<dbReference type="Gene3D" id="1.10.3210.10">
    <property type="entry name" value="Hypothetical protein af1432"/>
    <property type="match status" value="1"/>
</dbReference>
<keyword evidence="4" id="KW-1185">Reference proteome</keyword>
<evidence type="ECO:0000313" key="4">
    <source>
        <dbReference type="Proteomes" id="UP000184185"/>
    </source>
</evidence>
<feature type="transmembrane region" description="Helical" evidence="1">
    <location>
        <begin position="77"/>
        <end position="95"/>
    </location>
</feature>
<feature type="transmembrane region" description="Helical" evidence="1">
    <location>
        <begin position="399"/>
        <end position="421"/>
    </location>
</feature>
<dbReference type="CDD" id="cd00077">
    <property type="entry name" value="HDc"/>
    <property type="match status" value="1"/>
</dbReference>
<evidence type="ECO:0000313" key="3">
    <source>
        <dbReference type="EMBL" id="SHI47480.1"/>
    </source>
</evidence>
<feature type="domain" description="HD-GYP" evidence="2">
    <location>
        <begin position="496"/>
        <end position="706"/>
    </location>
</feature>
<gene>
    <name evidence="3" type="ORF">SAMN02745725_00450</name>
</gene>
<proteinExistence type="predicted"/>
<name>A0A1M6BFF7_PSEXY</name>
<keyword evidence="1" id="KW-0812">Transmembrane</keyword>
<sequence length="709" mass="81197">MSFHYTKRNYSKYYLIIFSVAGILLNVCLNYLALKMDLPMYLDIVGTIFVTFLGGVLPGIIVSLITSMLLNIFSPGYLYYSLITVIIAILAGWFFRYSKSSKILKFLYSVLTAALVCSVFGVFIQNYISGLPFEEYVEEIFQYVNVKNEFSYMLVVIFAVFLLNIVDKGIAIGLATLFFHLIPERTRDYIANYGWKQKPLTLQEIREARNISTNKAIHKKISVMLSTTICLLSVIMIWISITFYYEDCKEEYSDEAFAIVENAASILDGDEIYEYVKWGDKAKGYHDVENQMKMLLNNTQGVVKLSFFIPEQNGFLYLFQVGKEGVTLSDNGIIIPYYDEFSKYNDYFKNKEVIHEIMFNSDKSVMFASYPVRNSNGEIVCYAISDVYMSFLSEYARDYLMKIFLCFSGFVVMIMIFAFTLAGYELVIPINCITNAACEFLDSHGDQNALDENVRKTRSIGICTGDEVEQLYRTICQMESEMAEYVRDLRHFANTTRKTQTGLIITLAGIVESRDINSTSHVHNTAAYVRIILNGLKKKGYYSEKLSDEYMEEVEMSAPLHDIGKIQISDSIINKRDELTNEEEEIYKLHTVYGRRIMEKAITIVNDDTYLKEARNMAAYHHERWDGKGFPEGLHGEVIPLSARVMGLANELDELISPRGFKISCTLDEAIEIIKSESGKKFDPKCVDALLECISDVKTVINNSNFRRY</sequence>
<feature type="transmembrane region" description="Helical" evidence="1">
    <location>
        <begin position="107"/>
        <end position="128"/>
    </location>
</feature>
<dbReference type="Proteomes" id="UP000184185">
    <property type="component" value="Unassembled WGS sequence"/>
</dbReference>
<dbReference type="SUPFAM" id="SSF109604">
    <property type="entry name" value="HD-domain/PDEase-like"/>
    <property type="match status" value="1"/>
</dbReference>
<organism evidence="3 4">
    <name type="scientific">Pseudobutyrivibrio xylanivorans DSM 14809</name>
    <dbReference type="NCBI Taxonomy" id="1123012"/>
    <lineage>
        <taxon>Bacteria</taxon>
        <taxon>Bacillati</taxon>
        <taxon>Bacillota</taxon>
        <taxon>Clostridia</taxon>
        <taxon>Lachnospirales</taxon>
        <taxon>Lachnospiraceae</taxon>
        <taxon>Pseudobutyrivibrio</taxon>
    </lineage>
</organism>
<keyword evidence="1" id="KW-1133">Transmembrane helix</keyword>
<evidence type="ECO:0000259" key="2">
    <source>
        <dbReference type="PROSITE" id="PS51832"/>
    </source>
</evidence>